<dbReference type="Proteomes" id="UP000256877">
    <property type="component" value="Unassembled WGS sequence"/>
</dbReference>
<proteinExistence type="predicted"/>
<dbReference type="Proteomes" id="UP000257123">
    <property type="component" value="Unassembled WGS sequence"/>
</dbReference>
<dbReference type="OMA" id="IDAWWLW"/>
<dbReference type="OrthoDB" id="27986at2157"/>
<dbReference type="EMBL" id="NMUF01000003">
    <property type="protein sequence ID" value="RFB00152.1"/>
    <property type="molecule type" value="Genomic_DNA"/>
</dbReference>
<keyword evidence="1" id="KW-0812">Transmembrane</keyword>
<reference evidence="5 6" key="1">
    <citation type="submission" date="2017-07" db="EMBL/GenBank/DDBJ databases">
        <title>Draft genome sequence of aerobic hyperthermophilic archaea, Pyrobaculum aerophilum YKB31 and YKB32.</title>
        <authorList>
            <person name="Mochizuki T."/>
            <person name="Berliner A.J."/>
            <person name="Yoshida-Takashima Y."/>
            <person name="Takaki Y."/>
            <person name="Nunoura T."/>
            <person name="Takai K."/>
        </authorList>
    </citation>
    <scope>NUCLEOTIDE SEQUENCE [LARGE SCALE GENOMIC DNA]</scope>
    <source>
        <strain evidence="3 6">YKB31</strain>
        <strain evidence="4 5">YKB32</strain>
    </source>
</reference>
<dbReference type="AlphaFoldDB" id="A0A371R6M5"/>
<dbReference type="EMBL" id="NMUE01000053">
    <property type="protein sequence ID" value="RFA93891.1"/>
    <property type="molecule type" value="Genomic_DNA"/>
</dbReference>
<evidence type="ECO:0000313" key="2">
    <source>
        <dbReference type="EMBL" id="HII47115.1"/>
    </source>
</evidence>
<dbReference type="EMBL" id="DUJP01000027">
    <property type="protein sequence ID" value="HII47115.1"/>
    <property type="molecule type" value="Genomic_DNA"/>
</dbReference>
<evidence type="ECO:0000256" key="1">
    <source>
        <dbReference type="SAM" id="Phobius"/>
    </source>
</evidence>
<dbReference type="GeneID" id="1464457"/>
<evidence type="ECO:0000313" key="6">
    <source>
        <dbReference type="Proteomes" id="UP000257123"/>
    </source>
</evidence>
<evidence type="ECO:0000313" key="4">
    <source>
        <dbReference type="EMBL" id="RFB00152.1"/>
    </source>
</evidence>
<evidence type="ECO:0000313" key="3">
    <source>
        <dbReference type="EMBL" id="RFA93891.1"/>
    </source>
</evidence>
<sequence>MYKRVAISVFVLDASAVLLAVSGFLSAVSGLCLVKPELVERATLGLFGEYAVCSKLHLDWPMLITILTAVIHGAAGLDVWLMRIGKDAWWLWILAFGIALWFIYIYLS</sequence>
<feature type="transmembrane region" description="Helical" evidence="1">
    <location>
        <begin position="88"/>
        <end position="107"/>
    </location>
</feature>
<keyword evidence="1" id="KW-1133">Transmembrane helix</keyword>
<keyword evidence="1" id="KW-0472">Membrane</keyword>
<evidence type="ECO:0000313" key="5">
    <source>
        <dbReference type="Proteomes" id="UP000256877"/>
    </source>
</evidence>
<gene>
    <name evidence="3" type="ORF">CGL51_12070</name>
    <name evidence="4" type="ORF">CGL52_01650</name>
    <name evidence="2" type="ORF">HA333_06640</name>
</gene>
<reference evidence="2" key="2">
    <citation type="journal article" date="2020" name="bioRxiv">
        <title>A rank-normalized archaeal taxonomy based on genome phylogeny resolves widespread incomplete and uneven classifications.</title>
        <authorList>
            <person name="Rinke C."/>
            <person name="Chuvochina M."/>
            <person name="Mussig A.J."/>
            <person name="Chaumeil P.-A."/>
            <person name="Waite D.W."/>
            <person name="Whitman W.B."/>
            <person name="Parks D.H."/>
            <person name="Hugenholtz P."/>
        </authorList>
    </citation>
    <scope>NUCLEOTIDE SEQUENCE</scope>
    <source>
        <strain evidence="2">UBA8839</strain>
    </source>
</reference>
<feature type="transmembrane region" description="Helical" evidence="1">
    <location>
        <begin position="60"/>
        <end position="81"/>
    </location>
</feature>
<organism evidence="4 5">
    <name type="scientific">Pyrobaculum aerophilum</name>
    <dbReference type="NCBI Taxonomy" id="13773"/>
    <lineage>
        <taxon>Archaea</taxon>
        <taxon>Thermoproteota</taxon>
        <taxon>Thermoprotei</taxon>
        <taxon>Thermoproteales</taxon>
        <taxon>Thermoproteaceae</taxon>
        <taxon>Pyrobaculum</taxon>
    </lineage>
</organism>
<name>A0A371R6M5_9CREN</name>
<protein>
    <submittedName>
        <fullName evidence="4">Uncharacterized protein</fullName>
    </submittedName>
</protein>
<comment type="caution">
    <text evidence="4">The sequence shown here is derived from an EMBL/GenBank/DDBJ whole genome shotgun (WGS) entry which is preliminary data.</text>
</comment>
<dbReference type="Proteomes" id="UP000651120">
    <property type="component" value="Unassembled WGS sequence"/>
</dbReference>
<dbReference type="RefSeq" id="WP_011008589.1">
    <property type="nucleotide sequence ID" value="NZ_DAIOPL010000009.1"/>
</dbReference>
<accession>A0A371R6M5</accession>